<evidence type="ECO:0000256" key="6">
    <source>
        <dbReference type="ARBA" id="ARBA00023136"/>
    </source>
</evidence>
<keyword evidence="9" id="KW-1185">Reference proteome</keyword>
<feature type="transmembrane region" description="Helical" evidence="7">
    <location>
        <begin position="119"/>
        <end position="141"/>
    </location>
</feature>
<dbReference type="Proteomes" id="UP000241158">
    <property type="component" value="Unassembled WGS sequence"/>
</dbReference>
<dbReference type="AlphaFoldDB" id="A0A2P7AMF7"/>
<reference evidence="9" key="1">
    <citation type="submission" date="2017-11" db="EMBL/GenBank/DDBJ databases">
        <authorList>
            <person name="Kuznetsova I."/>
            <person name="Sazanova A."/>
            <person name="Chirak E."/>
            <person name="Safronova V."/>
            <person name="Willems A."/>
        </authorList>
    </citation>
    <scope>NUCLEOTIDE SEQUENCE [LARGE SCALE GENOMIC DNA]</scope>
    <source>
        <strain evidence="9">PEPV15</strain>
    </source>
</reference>
<feature type="transmembrane region" description="Helical" evidence="7">
    <location>
        <begin position="153"/>
        <end position="186"/>
    </location>
</feature>
<name>A0A2P7AMF7_9HYPH</name>
<dbReference type="Pfam" id="PF02417">
    <property type="entry name" value="Chromate_transp"/>
    <property type="match status" value="1"/>
</dbReference>
<dbReference type="EMBL" id="PGGN01000005">
    <property type="protein sequence ID" value="PSH55399.1"/>
    <property type="molecule type" value="Genomic_DNA"/>
</dbReference>
<comment type="caution">
    <text evidence="8">The sequence shown here is derived from an EMBL/GenBank/DDBJ whole genome shotgun (WGS) entry which is preliminary data.</text>
</comment>
<feature type="transmembrane region" description="Helical" evidence="7">
    <location>
        <begin position="20"/>
        <end position="42"/>
    </location>
</feature>
<dbReference type="InterPro" id="IPR052518">
    <property type="entry name" value="CHR_Transporter"/>
</dbReference>
<evidence type="ECO:0000256" key="7">
    <source>
        <dbReference type="SAM" id="Phobius"/>
    </source>
</evidence>
<feature type="transmembrane region" description="Helical" evidence="7">
    <location>
        <begin position="87"/>
        <end position="107"/>
    </location>
</feature>
<evidence type="ECO:0000256" key="3">
    <source>
        <dbReference type="ARBA" id="ARBA00022475"/>
    </source>
</evidence>
<evidence type="ECO:0000313" key="8">
    <source>
        <dbReference type="EMBL" id="PSH55399.1"/>
    </source>
</evidence>
<dbReference type="OrthoDB" id="8969999at2"/>
<evidence type="ECO:0000256" key="1">
    <source>
        <dbReference type="ARBA" id="ARBA00004651"/>
    </source>
</evidence>
<keyword evidence="3" id="KW-1003">Cell membrane</keyword>
<proteinExistence type="inferred from homology"/>
<dbReference type="GO" id="GO:0015109">
    <property type="term" value="F:chromate transmembrane transporter activity"/>
    <property type="evidence" value="ECO:0007669"/>
    <property type="project" value="InterPro"/>
</dbReference>
<comment type="subcellular location">
    <subcellularLocation>
        <location evidence="1">Cell membrane</location>
        <topology evidence="1">Multi-pass membrane protein</topology>
    </subcellularLocation>
</comment>
<keyword evidence="4 7" id="KW-0812">Transmembrane</keyword>
<organism evidence="8 9">
    <name type="scientific">Phyllobacterium endophyticum</name>
    <dbReference type="NCBI Taxonomy" id="1149773"/>
    <lineage>
        <taxon>Bacteria</taxon>
        <taxon>Pseudomonadati</taxon>
        <taxon>Pseudomonadota</taxon>
        <taxon>Alphaproteobacteria</taxon>
        <taxon>Hyphomicrobiales</taxon>
        <taxon>Phyllobacteriaceae</taxon>
        <taxon>Phyllobacterium</taxon>
    </lineage>
</organism>
<dbReference type="PANTHER" id="PTHR43663">
    <property type="entry name" value="CHROMATE TRANSPORT PROTEIN-RELATED"/>
    <property type="match status" value="1"/>
</dbReference>
<dbReference type="GO" id="GO:0005886">
    <property type="term" value="C:plasma membrane"/>
    <property type="evidence" value="ECO:0007669"/>
    <property type="project" value="UniProtKB-SubCell"/>
</dbReference>
<sequence>MQPVTAPVPAPSPEAPHLRSLFLLCFKVGILSFGGGLSGWLYREFVLRKRWIDEEDFSSSLAISQMLPGANVVNLVICMGEQLRGPVGALTCVLGFLVGPFFAVVGLCQLFDALSGYPLLPVISDGVAFAAMGLLIIMCIHGVRRAMRFPPSVVTIAVTAVLVGVFRLPLIPVVCVIAPVSVALAWRRI</sequence>
<dbReference type="InterPro" id="IPR003370">
    <property type="entry name" value="Chromate_transpt"/>
</dbReference>
<protein>
    <submittedName>
        <fullName evidence="8">Chromate transporter</fullName>
    </submittedName>
</protein>
<evidence type="ECO:0000313" key="9">
    <source>
        <dbReference type="Proteomes" id="UP000241158"/>
    </source>
</evidence>
<dbReference type="PANTHER" id="PTHR43663:SF1">
    <property type="entry name" value="CHROMATE TRANSPORTER"/>
    <property type="match status" value="1"/>
</dbReference>
<gene>
    <name evidence="8" type="ORF">CU100_22340</name>
</gene>
<evidence type="ECO:0000256" key="2">
    <source>
        <dbReference type="ARBA" id="ARBA00005262"/>
    </source>
</evidence>
<evidence type="ECO:0000256" key="4">
    <source>
        <dbReference type="ARBA" id="ARBA00022692"/>
    </source>
</evidence>
<keyword evidence="6 7" id="KW-0472">Membrane</keyword>
<keyword evidence="5 7" id="KW-1133">Transmembrane helix</keyword>
<evidence type="ECO:0000256" key="5">
    <source>
        <dbReference type="ARBA" id="ARBA00022989"/>
    </source>
</evidence>
<comment type="similarity">
    <text evidence="2">Belongs to the chromate ion transporter (CHR) (TC 2.A.51) family.</text>
</comment>
<accession>A0A2P7AMF7</accession>